<dbReference type="EMBL" id="JAWDJR010000022">
    <property type="protein sequence ID" value="KAK9954109.1"/>
    <property type="molecule type" value="Genomic_DNA"/>
</dbReference>
<evidence type="ECO:0000256" key="1">
    <source>
        <dbReference type="SAM" id="SignalP"/>
    </source>
</evidence>
<name>A0AAW1Z0T5_CULAL</name>
<evidence type="ECO:0000313" key="3">
    <source>
        <dbReference type="Proteomes" id="UP001479290"/>
    </source>
</evidence>
<keyword evidence="1" id="KW-0732">Signal</keyword>
<dbReference type="AlphaFoldDB" id="A0AAW1Z0T5"/>
<proteinExistence type="predicted"/>
<feature type="signal peptide" evidence="1">
    <location>
        <begin position="1"/>
        <end position="15"/>
    </location>
</feature>
<feature type="chain" id="PRO_5043699496" evidence="1">
    <location>
        <begin position="16"/>
        <end position="58"/>
    </location>
</feature>
<gene>
    <name evidence="2" type="ORF">ABG768_016208</name>
</gene>
<feature type="non-terminal residue" evidence="2">
    <location>
        <position position="58"/>
    </location>
</feature>
<keyword evidence="3" id="KW-1185">Reference proteome</keyword>
<dbReference type="Proteomes" id="UP001479290">
    <property type="component" value="Unassembled WGS sequence"/>
</dbReference>
<evidence type="ECO:0000313" key="2">
    <source>
        <dbReference type="EMBL" id="KAK9954109.1"/>
    </source>
</evidence>
<reference evidence="2 3" key="1">
    <citation type="submission" date="2024-05" db="EMBL/GenBank/DDBJ databases">
        <title>A high-quality chromosomal-level genome assembly of Topmouth culter (Culter alburnus).</title>
        <authorList>
            <person name="Zhao H."/>
        </authorList>
    </citation>
    <scope>NUCLEOTIDE SEQUENCE [LARGE SCALE GENOMIC DNA]</scope>
    <source>
        <strain evidence="2">CATC2023</strain>
        <tissue evidence="2">Muscle</tissue>
    </source>
</reference>
<comment type="caution">
    <text evidence="2">The sequence shown here is derived from an EMBL/GenBank/DDBJ whole genome shotgun (WGS) entry which is preliminary data.</text>
</comment>
<accession>A0AAW1Z0T5</accession>
<organism evidence="2 3">
    <name type="scientific">Culter alburnus</name>
    <name type="common">Topmouth culter</name>
    <dbReference type="NCBI Taxonomy" id="194366"/>
    <lineage>
        <taxon>Eukaryota</taxon>
        <taxon>Metazoa</taxon>
        <taxon>Chordata</taxon>
        <taxon>Craniata</taxon>
        <taxon>Vertebrata</taxon>
        <taxon>Euteleostomi</taxon>
        <taxon>Actinopterygii</taxon>
        <taxon>Neopterygii</taxon>
        <taxon>Teleostei</taxon>
        <taxon>Ostariophysi</taxon>
        <taxon>Cypriniformes</taxon>
        <taxon>Xenocyprididae</taxon>
        <taxon>Xenocypridinae</taxon>
        <taxon>Culter</taxon>
    </lineage>
</organism>
<protein>
    <submittedName>
        <fullName evidence="2">Uncharacterized protein</fullName>
    </submittedName>
</protein>
<sequence>MLLLSSATRVPLLLALLGVRWRTGGRPAGEADSGGQRALGEKTSCGGQMGVLWLAVRT</sequence>